<sequence>MALQWPPPSSLTSLPPELQHPILPLTHQNTDQPLPNHTPLRSLILSSPSFWSSIEINIIQDVSCSPPLSFLRELFARSGNAKLSVRIVHWGEERRFSYENDDMGNRGWEWVPGAMREVRKVLERVEGRIEKMRFEFHDLNGTEYVTAVSRRERGQLKWQALKKLEMYAADWGMVHSLSMGWIEEVLRVAPLESVLVQGDGMFEWSVLGREMGRLRRLRVETEIAERVVLEIISRTPGLEESIFDRVVQVSTSLQPVSRHSEADSGSRGGIVLPVLRQLHIGSPRGAITPLLSVITTPMLQELGIGCVEVRETRWDGEAFRRFMERSGLENRLVVKGLSSYVGV</sequence>
<organism evidence="2 3">
    <name type="scientific">Leucocoprinus leucothites</name>
    <dbReference type="NCBI Taxonomy" id="201217"/>
    <lineage>
        <taxon>Eukaryota</taxon>
        <taxon>Fungi</taxon>
        <taxon>Dikarya</taxon>
        <taxon>Basidiomycota</taxon>
        <taxon>Agaricomycotina</taxon>
        <taxon>Agaricomycetes</taxon>
        <taxon>Agaricomycetidae</taxon>
        <taxon>Agaricales</taxon>
        <taxon>Agaricineae</taxon>
        <taxon>Agaricaceae</taxon>
        <taxon>Leucocoprinus</taxon>
    </lineage>
</organism>
<feature type="region of interest" description="Disordered" evidence="1">
    <location>
        <begin position="1"/>
        <end position="34"/>
    </location>
</feature>
<comment type="caution">
    <text evidence="2">The sequence shown here is derived from an EMBL/GenBank/DDBJ whole genome shotgun (WGS) entry which is preliminary data.</text>
</comment>
<evidence type="ECO:0000313" key="3">
    <source>
        <dbReference type="Proteomes" id="UP000559027"/>
    </source>
</evidence>
<evidence type="ECO:0000313" key="2">
    <source>
        <dbReference type="EMBL" id="KAF5357877.1"/>
    </source>
</evidence>
<keyword evidence="3" id="KW-1185">Reference proteome</keyword>
<proteinExistence type="predicted"/>
<evidence type="ECO:0000256" key="1">
    <source>
        <dbReference type="SAM" id="MobiDB-lite"/>
    </source>
</evidence>
<gene>
    <name evidence="2" type="ORF">D9756_001227</name>
</gene>
<protein>
    <submittedName>
        <fullName evidence="2">Uncharacterized protein</fullName>
    </submittedName>
</protein>
<dbReference type="EMBL" id="JAACJO010000005">
    <property type="protein sequence ID" value="KAF5357877.1"/>
    <property type="molecule type" value="Genomic_DNA"/>
</dbReference>
<accession>A0A8H5LHZ5</accession>
<reference evidence="2 3" key="1">
    <citation type="journal article" date="2020" name="ISME J.">
        <title>Uncovering the hidden diversity of litter-decomposition mechanisms in mushroom-forming fungi.</title>
        <authorList>
            <person name="Floudas D."/>
            <person name="Bentzer J."/>
            <person name="Ahren D."/>
            <person name="Johansson T."/>
            <person name="Persson P."/>
            <person name="Tunlid A."/>
        </authorList>
    </citation>
    <scope>NUCLEOTIDE SEQUENCE [LARGE SCALE GENOMIC DNA]</scope>
    <source>
        <strain evidence="2 3">CBS 146.42</strain>
    </source>
</reference>
<dbReference type="OrthoDB" id="10502535at2759"/>
<dbReference type="AlphaFoldDB" id="A0A8H5LHZ5"/>
<name>A0A8H5LHZ5_9AGAR</name>
<dbReference type="Proteomes" id="UP000559027">
    <property type="component" value="Unassembled WGS sequence"/>
</dbReference>